<evidence type="ECO:0000256" key="3">
    <source>
        <dbReference type="ARBA" id="ARBA00022764"/>
    </source>
</evidence>
<dbReference type="GO" id="GO:0042597">
    <property type="term" value="C:periplasmic space"/>
    <property type="evidence" value="ECO:0007669"/>
    <property type="project" value="UniProtKB-SubCell"/>
</dbReference>
<dbReference type="PANTHER" id="PTHR33376:SF15">
    <property type="entry name" value="BLL6794 PROTEIN"/>
    <property type="match status" value="1"/>
</dbReference>
<evidence type="ECO:0000313" key="5">
    <source>
        <dbReference type="EMBL" id="SEJ36322.1"/>
    </source>
</evidence>
<dbReference type="GeneID" id="80818080"/>
<reference evidence="5 6" key="1">
    <citation type="submission" date="2016-10" db="EMBL/GenBank/DDBJ databases">
        <authorList>
            <person name="Varghese N."/>
            <person name="Submissions S."/>
        </authorList>
    </citation>
    <scope>NUCLEOTIDE SEQUENCE [LARGE SCALE GENOMIC DNA]</scope>
    <source>
        <strain evidence="5 6">FF3</strain>
    </source>
</reference>
<dbReference type="GO" id="GO:0055085">
    <property type="term" value="P:transmembrane transport"/>
    <property type="evidence" value="ECO:0007669"/>
    <property type="project" value="InterPro"/>
</dbReference>
<comment type="subcellular location">
    <subcellularLocation>
        <location evidence="1">Periplasm</location>
    </subcellularLocation>
</comment>
<dbReference type="CDD" id="cd13665">
    <property type="entry name" value="PBP2_TRAP_Dctp3_4"/>
    <property type="match status" value="1"/>
</dbReference>
<dbReference type="RefSeq" id="WP_074836441.1">
    <property type="nucleotide sequence ID" value="NZ_CATMKJ010000008.1"/>
</dbReference>
<keyword evidence="6" id="KW-1185">Reference proteome</keyword>
<gene>
    <name evidence="5" type="ORF">SAMN04487940_105113</name>
</gene>
<sequence>MTDTRNLVKLAMGTALAAAFGGGAAFAQEVTLRLHSFLPEQANVPQNILIPWAEKVEAESDGRIDIQLFHAMALGGTPPELMDQLVDGVADIVWTLPGYTPGRFPRAEVFELPFTMTTAEAASRAYWSLAEETMMEDDFKDIKPIALHVHGPGIIHTSDPVVEVSDLNGVKLRAPTRVTNQMFAALGATPVGMPVPAVPEALSKGVIDGTVIPWEVTGALKVPELVQNHTEMGGDKALYTAAFVFAMNKDKYESLPDDLKAVIDANSGLETSAQFGRQMQEDDAPERETALDLGNNVITLSDAQTAEWRAAAAGTIDAWIAEMEGKGIDGAALRARALELIEDASM</sequence>
<dbReference type="AlphaFoldDB" id="A0A975W9G8"/>
<dbReference type="InterPro" id="IPR018389">
    <property type="entry name" value="DctP_fam"/>
</dbReference>
<comment type="caution">
    <text evidence="5">The sequence shown here is derived from an EMBL/GenBank/DDBJ whole genome shotgun (WGS) entry which is preliminary data.</text>
</comment>
<dbReference type="Proteomes" id="UP000182932">
    <property type="component" value="Unassembled WGS sequence"/>
</dbReference>
<evidence type="ECO:0000256" key="1">
    <source>
        <dbReference type="ARBA" id="ARBA00004418"/>
    </source>
</evidence>
<dbReference type="InterPro" id="IPR038404">
    <property type="entry name" value="TRAP_DctP_sf"/>
</dbReference>
<protein>
    <submittedName>
        <fullName evidence="5">TRAP-type C4-dicarboxylate transport system, substrate-binding protein</fullName>
    </submittedName>
</protein>
<dbReference type="EMBL" id="FNYY01000005">
    <property type="protein sequence ID" value="SEJ36322.1"/>
    <property type="molecule type" value="Genomic_DNA"/>
</dbReference>
<feature type="chain" id="PRO_5037455475" evidence="4">
    <location>
        <begin position="28"/>
        <end position="346"/>
    </location>
</feature>
<organism evidence="5 6">
    <name type="scientific">Marinovum algicola</name>
    <dbReference type="NCBI Taxonomy" id="42444"/>
    <lineage>
        <taxon>Bacteria</taxon>
        <taxon>Pseudomonadati</taxon>
        <taxon>Pseudomonadota</taxon>
        <taxon>Alphaproteobacteria</taxon>
        <taxon>Rhodobacterales</taxon>
        <taxon>Roseobacteraceae</taxon>
        <taxon>Marinovum</taxon>
    </lineage>
</organism>
<feature type="signal peptide" evidence="4">
    <location>
        <begin position="1"/>
        <end position="27"/>
    </location>
</feature>
<dbReference type="PANTHER" id="PTHR33376">
    <property type="match status" value="1"/>
</dbReference>
<keyword evidence="3" id="KW-0574">Periplasm</keyword>
<accession>A0A975W9G8</accession>
<name>A0A975W9G8_9RHOB</name>
<evidence type="ECO:0000313" key="6">
    <source>
        <dbReference type="Proteomes" id="UP000182932"/>
    </source>
</evidence>
<evidence type="ECO:0000256" key="2">
    <source>
        <dbReference type="ARBA" id="ARBA00022729"/>
    </source>
</evidence>
<dbReference type="NCBIfam" id="NF037995">
    <property type="entry name" value="TRAP_S1"/>
    <property type="match status" value="1"/>
</dbReference>
<proteinExistence type="predicted"/>
<keyword evidence="2 4" id="KW-0732">Signal</keyword>
<dbReference type="Pfam" id="PF03480">
    <property type="entry name" value="DctP"/>
    <property type="match status" value="1"/>
</dbReference>
<evidence type="ECO:0000256" key="4">
    <source>
        <dbReference type="SAM" id="SignalP"/>
    </source>
</evidence>
<dbReference type="Gene3D" id="3.40.190.170">
    <property type="entry name" value="Bacterial extracellular solute-binding protein, family 7"/>
    <property type="match status" value="1"/>
</dbReference>